<dbReference type="Pfam" id="PF00561">
    <property type="entry name" value="Abhydrolase_1"/>
    <property type="match status" value="1"/>
</dbReference>
<evidence type="ECO:0000259" key="1">
    <source>
        <dbReference type="Pfam" id="PF00561"/>
    </source>
</evidence>
<dbReference type="RefSeq" id="WP_205356930.1">
    <property type="nucleotide sequence ID" value="NZ_JADKYB010000005.1"/>
</dbReference>
<dbReference type="SUPFAM" id="SSF53474">
    <property type="entry name" value="alpha/beta-Hydrolases"/>
    <property type="match status" value="1"/>
</dbReference>
<dbReference type="Gene3D" id="3.40.50.1820">
    <property type="entry name" value="alpha/beta hydrolase"/>
    <property type="match status" value="1"/>
</dbReference>
<feature type="domain" description="AB hydrolase-1" evidence="1">
    <location>
        <begin position="35"/>
        <end position="281"/>
    </location>
</feature>
<reference evidence="2 3" key="1">
    <citation type="submission" date="2021-01" db="EMBL/GenBank/DDBJ databases">
        <title>Streptomyces acididurans sp. nov., isolated from a peat swamp forest soil.</title>
        <authorList>
            <person name="Chantavorakit T."/>
            <person name="Duangmal K."/>
        </authorList>
    </citation>
    <scope>NUCLEOTIDE SEQUENCE [LARGE SCALE GENOMIC DNA]</scope>
    <source>
        <strain evidence="2 3">KK5PA1</strain>
    </source>
</reference>
<dbReference type="PANTHER" id="PTHR43798">
    <property type="entry name" value="MONOACYLGLYCEROL LIPASE"/>
    <property type="match status" value="1"/>
</dbReference>
<protein>
    <submittedName>
        <fullName evidence="2">Alpha/beta hydrolase</fullName>
    </submittedName>
</protein>
<comment type="caution">
    <text evidence="2">The sequence shown here is derived from an EMBL/GenBank/DDBJ whole genome shotgun (WGS) entry which is preliminary data.</text>
</comment>
<organism evidence="2 3">
    <name type="scientific">Actinacidiphila acididurans</name>
    <dbReference type="NCBI Taxonomy" id="2784346"/>
    <lineage>
        <taxon>Bacteria</taxon>
        <taxon>Bacillati</taxon>
        <taxon>Actinomycetota</taxon>
        <taxon>Actinomycetes</taxon>
        <taxon>Kitasatosporales</taxon>
        <taxon>Streptomycetaceae</taxon>
        <taxon>Actinacidiphila</taxon>
    </lineage>
</organism>
<name>A0ABS2TNZ4_9ACTN</name>
<proteinExistence type="predicted"/>
<evidence type="ECO:0000313" key="3">
    <source>
        <dbReference type="Proteomes" id="UP000749040"/>
    </source>
</evidence>
<dbReference type="PRINTS" id="PR00111">
    <property type="entry name" value="ABHYDROLASE"/>
</dbReference>
<sequence>MSLPYEKVPALRELTAVSADGTRIHVEEYGRSDGPTVVLSHGWTCSTLFWAPVVRLLADGHRVIAYDQRGHGRSGVPITRKGYSTECLADDLEAVMEATVPDGQRVVLAGHSMGGMTIMAASGRAAVRRRTAAVLLASTGSSRLLGATEVLSPRLSSRRLRRYLHRQLLVSRMPLGPVTALSRAALKYGVLAPGASPEQVAFTARIVHACRAGQRSAWGRMLAELDIDAELAALAAPTAVLVGTADKLTPAVHAHRLADALPHCVGLHELPGLGHMTPIEDAPAVSAVVRQLVADHLTGGERAVAGAGAENLRPADRRTHAVTDVNTTAGAVTRAAGEEKSA</sequence>
<dbReference type="InterPro" id="IPR000073">
    <property type="entry name" value="AB_hydrolase_1"/>
</dbReference>
<dbReference type="Proteomes" id="UP000749040">
    <property type="component" value="Unassembled WGS sequence"/>
</dbReference>
<dbReference type="InterPro" id="IPR029058">
    <property type="entry name" value="AB_hydrolase_fold"/>
</dbReference>
<dbReference type="InterPro" id="IPR050266">
    <property type="entry name" value="AB_hydrolase_sf"/>
</dbReference>
<gene>
    <name evidence="2" type="ORF">ITX44_11020</name>
</gene>
<keyword evidence="2" id="KW-0378">Hydrolase</keyword>
<dbReference type="EMBL" id="JADKYB010000005">
    <property type="protein sequence ID" value="MBM9505063.1"/>
    <property type="molecule type" value="Genomic_DNA"/>
</dbReference>
<evidence type="ECO:0000313" key="2">
    <source>
        <dbReference type="EMBL" id="MBM9505063.1"/>
    </source>
</evidence>
<keyword evidence="3" id="KW-1185">Reference proteome</keyword>
<accession>A0ABS2TNZ4</accession>
<dbReference type="GO" id="GO:0016787">
    <property type="term" value="F:hydrolase activity"/>
    <property type="evidence" value="ECO:0007669"/>
    <property type="project" value="UniProtKB-KW"/>
</dbReference>